<evidence type="ECO:0000313" key="2">
    <source>
        <dbReference type="EMBL" id="SDF88999.1"/>
    </source>
</evidence>
<evidence type="ECO:0000313" key="4">
    <source>
        <dbReference type="Proteomes" id="UP000436801"/>
    </source>
</evidence>
<proteinExistence type="predicted"/>
<organism evidence="2 3">
    <name type="scientific">Sphingomonas carotinifaciens</name>
    <dbReference type="NCBI Taxonomy" id="1166323"/>
    <lineage>
        <taxon>Bacteria</taxon>
        <taxon>Pseudomonadati</taxon>
        <taxon>Pseudomonadota</taxon>
        <taxon>Alphaproteobacteria</taxon>
        <taxon>Sphingomonadales</taxon>
        <taxon>Sphingomonadaceae</taxon>
        <taxon>Sphingomonas</taxon>
    </lineage>
</organism>
<dbReference type="RefSeq" id="WP_149683060.1">
    <property type="nucleotide sequence ID" value="NZ_FNBI01000007.1"/>
</dbReference>
<dbReference type="Proteomes" id="UP000323502">
    <property type="component" value="Unassembled WGS sequence"/>
</dbReference>
<dbReference type="Proteomes" id="UP000436801">
    <property type="component" value="Unassembled WGS sequence"/>
</dbReference>
<dbReference type="Pfam" id="PF13618">
    <property type="entry name" value="Gluconate_2-dh3"/>
    <property type="match status" value="1"/>
</dbReference>
<dbReference type="EMBL" id="FNBI01000007">
    <property type="protein sequence ID" value="SDF88999.1"/>
    <property type="molecule type" value="Genomic_DNA"/>
</dbReference>
<reference evidence="2 3" key="1">
    <citation type="submission" date="2016-10" db="EMBL/GenBank/DDBJ databases">
        <authorList>
            <person name="Varghese N."/>
            <person name="Submissions S."/>
        </authorList>
    </citation>
    <scope>NUCLEOTIDE SEQUENCE [LARGE SCALE GENOMIC DNA]</scope>
    <source>
        <strain evidence="2 3">S7-754</strain>
    </source>
</reference>
<keyword evidence="3" id="KW-1185">Reference proteome</keyword>
<protein>
    <submittedName>
        <fullName evidence="1 2">Gluconate 2-dehydrogenase subunit 3</fullName>
    </submittedName>
</protein>
<dbReference type="InterPro" id="IPR027056">
    <property type="entry name" value="Gluconate_2DH_su3"/>
</dbReference>
<gene>
    <name evidence="1" type="ORF">GQR91_18280</name>
    <name evidence="2" type="ORF">SAMN05216557_10753</name>
</gene>
<accession>A0A1G7PTQ6</accession>
<sequence>MAEKGWTRRDTLVGAALFALVVGIPVAAVRMTDTGEAVTDRQRAILREAAQVVIPRTATPGAGDIGAHDFVILALAHGLDGTRAPAAGAALPATVARHLRGDGTLDYLDWLEWQLDTRSQGDFLRAAPARRQAALGAVDAEAFAPTDRDATESPWKKLKALILTAYYTSETGGSRELQYELVPGKWEPDLPFVPGSRAWSSDWTAVEFS</sequence>
<name>A0A1G7PTQ6_9SPHN</name>
<dbReference type="OrthoDB" id="6385145at2"/>
<evidence type="ECO:0000313" key="3">
    <source>
        <dbReference type="Proteomes" id="UP000323502"/>
    </source>
</evidence>
<dbReference type="AlphaFoldDB" id="A0A1G7PTQ6"/>
<dbReference type="EMBL" id="WSUT01000007">
    <property type="protein sequence ID" value="MWC45566.1"/>
    <property type="molecule type" value="Genomic_DNA"/>
</dbReference>
<evidence type="ECO:0000313" key="1">
    <source>
        <dbReference type="EMBL" id="MWC45566.1"/>
    </source>
</evidence>
<reference evidence="1 4" key="2">
    <citation type="submission" date="2019-12" db="EMBL/GenBank/DDBJ databases">
        <authorList>
            <person name="Zheng J."/>
        </authorList>
    </citation>
    <scope>NUCLEOTIDE SEQUENCE [LARGE SCALE GENOMIC DNA]</scope>
    <source>
        <strain evidence="1 4">DSM 27347</strain>
    </source>
</reference>